<keyword evidence="3" id="KW-1185">Reference proteome</keyword>
<evidence type="ECO:0000256" key="1">
    <source>
        <dbReference type="SAM" id="MobiDB-lite"/>
    </source>
</evidence>
<dbReference type="Pfam" id="PF06676">
    <property type="entry name" value="DUF1178"/>
    <property type="match status" value="1"/>
</dbReference>
<evidence type="ECO:0000313" key="2">
    <source>
        <dbReference type="EMBL" id="MFC7332710.1"/>
    </source>
</evidence>
<organism evidence="2 3">
    <name type="scientific">Rhodocista pekingensis</name>
    <dbReference type="NCBI Taxonomy" id="201185"/>
    <lineage>
        <taxon>Bacteria</taxon>
        <taxon>Pseudomonadati</taxon>
        <taxon>Pseudomonadota</taxon>
        <taxon>Alphaproteobacteria</taxon>
        <taxon>Rhodospirillales</taxon>
        <taxon>Azospirillaceae</taxon>
        <taxon>Rhodocista</taxon>
    </lineage>
</organism>
<dbReference type="EMBL" id="JBHTCM010000006">
    <property type="protein sequence ID" value="MFC7332710.1"/>
    <property type="molecule type" value="Genomic_DNA"/>
</dbReference>
<protein>
    <submittedName>
        <fullName evidence="2">DUF1178 family protein</fullName>
    </submittedName>
</protein>
<feature type="compositionally biased region" description="Low complexity" evidence="1">
    <location>
        <begin position="60"/>
        <end position="86"/>
    </location>
</feature>
<reference evidence="3" key="1">
    <citation type="journal article" date="2019" name="Int. J. Syst. Evol. Microbiol.">
        <title>The Global Catalogue of Microorganisms (GCM) 10K type strain sequencing project: providing services to taxonomists for standard genome sequencing and annotation.</title>
        <authorList>
            <consortium name="The Broad Institute Genomics Platform"/>
            <consortium name="The Broad Institute Genome Sequencing Center for Infectious Disease"/>
            <person name="Wu L."/>
            <person name="Ma J."/>
        </authorList>
    </citation>
    <scope>NUCLEOTIDE SEQUENCE [LARGE SCALE GENOMIC DNA]</scope>
    <source>
        <strain evidence="3">CGMCC 1.16275</strain>
    </source>
</reference>
<gene>
    <name evidence="2" type="ORF">ACFQPS_06010</name>
</gene>
<comment type="caution">
    <text evidence="2">The sequence shown here is derived from an EMBL/GenBank/DDBJ whole genome shotgun (WGS) entry which is preliminary data.</text>
</comment>
<name>A0ABW2KTL2_9PROT</name>
<dbReference type="Proteomes" id="UP001596456">
    <property type="component" value="Unassembled WGS sequence"/>
</dbReference>
<dbReference type="PIRSF" id="PIRSF032131">
    <property type="entry name" value="UCP032131"/>
    <property type="match status" value="1"/>
</dbReference>
<sequence>MILYQLQCSAGHSFEGWFRSGAAYDQQAAAGEVCCPVCGDRGISKAPMAPSITKGRGRDTAATPAGVPEVAPEAAPGTGGTPAAASAPMAELMQQLRALRRHVEANADYVGDRFAEEARRIHYGEVESRAIYGEASPQQAEELREEGVAVSRIPWVPGHDA</sequence>
<dbReference type="InterPro" id="IPR009562">
    <property type="entry name" value="DUF1178"/>
</dbReference>
<accession>A0ABW2KTL2</accession>
<evidence type="ECO:0000313" key="3">
    <source>
        <dbReference type="Proteomes" id="UP001596456"/>
    </source>
</evidence>
<feature type="region of interest" description="Disordered" evidence="1">
    <location>
        <begin position="48"/>
        <end position="86"/>
    </location>
</feature>
<proteinExistence type="predicted"/>